<dbReference type="Gene3D" id="3.40.50.720">
    <property type="entry name" value="NAD(P)-binding Rossmann-like Domain"/>
    <property type="match status" value="1"/>
</dbReference>
<evidence type="ECO:0000313" key="2">
    <source>
        <dbReference type="EMBL" id="MDM4014555.1"/>
    </source>
</evidence>
<dbReference type="EMBL" id="JASZZN010000002">
    <property type="protein sequence ID" value="MDM4014555.1"/>
    <property type="molecule type" value="Genomic_DNA"/>
</dbReference>
<organism evidence="2 3">
    <name type="scientific">Roseiconus lacunae</name>
    <dbReference type="NCBI Taxonomy" id="2605694"/>
    <lineage>
        <taxon>Bacteria</taxon>
        <taxon>Pseudomonadati</taxon>
        <taxon>Planctomycetota</taxon>
        <taxon>Planctomycetia</taxon>
        <taxon>Pirellulales</taxon>
        <taxon>Pirellulaceae</taxon>
        <taxon>Roseiconus</taxon>
    </lineage>
</organism>
<proteinExistence type="predicted"/>
<dbReference type="InterPro" id="IPR036291">
    <property type="entry name" value="NAD(P)-bd_dom_sf"/>
</dbReference>
<dbReference type="PANTHER" id="PTHR43245:SF13">
    <property type="entry name" value="UDP-D-APIOSE_UDP-D-XYLOSE SYNTHASE 2"/>
    <property type="match status" value="1"/>
</dbReference>
<dbReference type="Proteomes" id="UP001239462">
    <property type="component" value="Unassembled WGS sequence"/>
</dbReference>
<dbReference type="Gene3D" id="3.90.25.10">
    <property type="entry name" value="UDP-galactose 4-epimerase, domain 1"/>
    <property type="match status" value="1"/>
</dbReference>
<evidence type="ECO:0000313" key="3">
    <source>
        <dbReference type="Proteomes" id="UP001239462"/>
    </source>
</evidence>
<accession>A0ABT7PDH1</accession>
<comment type="caution">
    <text evidence="2">The sequence shown here is derived from an EMBL/GenBank/DDBJ whole genome shotgun (WGS) entry which is preliminary data.</text>
</comment>
<name>A0ABT7PDH1_9BACT</name>
<dbReference type="Pfam" id="PF01370">
    <property type="entry name" value="Epimerase"/>
    <property type="match status" value="1"/>
</dbReference>
<dbReference type="RefSeq" id="WP_289162260.1">
    <property type="nucleotide sequence ID" value="NZ_JASZZN010000002.1"/>
</dbReference>
<protein>
    <submittedName>
        <fullName evidence="2">SDR family oxidoreductase</fullName>
    </submittedName>
</protein>
<dbReference type="InterPro" id="IPR001509">
    <property type="entry name" value="Epimerase_deHydtase"/>
</dbReference>
<dbReference type="PANTHER" id="PTHR43245">
    <property type="entry name" value="BIFUNCTIONAL POLYMYXIN RESISTANCE PROTEIN ARNA"/>
    <property type="match status" value="1"/>
</dbReference>
<dbReference type="CDD" id="cd05256">
    <property type="entry name" value="UDP_AE_SDR_e"/>
    <property type="match status" value="1"/>
</dbReference>
<evidence type="ECO:0000259" key="1">
    <source>
        <dbReference type="Pfam" id="PF01370"/>
    </source>
</evidence>
<dbReference type="InterPro" id="IPR050177">
    <property type="entry name" value="Lipid_A_modif_metabolic_enz"/>
</dbReference>
<feature type="domain" description="NAD-dependent epimerase/dehydratase" evidence="1">
    <location>
        <begin position="28"/>
        <end position="273"/>
    </location>
</feature>
<reference evidence="2 3" key="1">
    <citation type="submission" date="2023-06" db="EMBL/GenBank/DDBJ databases">
        <title>Roseiconus lacunae JC819 isolated from Gulf of Mannar region, Tamil Nadu.</title>
        <authorList>
            <person name="Pk S."/>
            <person name="Ch S."/>
            <person name="Ch V.R."/>
        </authorList>
    </citation>
    <scope>NUCLEOTIDE SEQUENCE [LARGE SCALE GENOMIC DNA]</scope>
    <source>
        <strain evidence="2 3">JC819</strain>
    </source>
</reference>
<dbReference type="SUPFAM" id="SSF51735">
    <property type="entry name" value="NAD(P)-binding Rossmann-fold domains"/>
    <property type="match status" value="1"/>
</dbReference>
<sequence length="355" mass="39057">MNPINQSTIVDRDVSRWRELIQKDSRTWLVTGVAGFIGSNLLETLLQLGQRVVGLDNFSTGFRHNLQLVEENVGPDHWQNFQFIEGDVRRIDDCKRAVETVDRVLHQAAIGSVPRSIADPLFTNDNNVIGTLNMLHAAQQAGVKDFVYASSSSVYGDSIQLPKIESDIGNPLSPYAVSKRVAELYSIAFANSLDFCATGLRYFNVFGARQNPDGAYAAVIPKWIDAVLNGDTITINGDGETSRDFCYIDNVVQANLLAATSPVKQAGNVFNIAAGGRCSLNELYRLVKEIAIEKQLIKHVPAPIYADFRKGDVRHSHADISRAQQGIGYSPTHDLWAGLYETISWYASQKASAPA</sequence>
<gene>
    <name evidence="2" type="ORF">QTN89_03865</name>
</gene>
<keyword evidence="3" id="KW-1185">Reference proteome</keyword>
<dbReference type="PRINTS" id="PR01713">
    <property type="entry name" value="NUCEPIMERASE"/>
</dbReference>